<dbReference type="PANTHER" id="PTHR34390:SF1">
    <property type="entry name" value="SUCCINATE TRANSPORTER SUBUNIT YJJB-RELATED"/>
    <property type="match status" value="1"/>
</dbReference>
<comment type="similarity">
    <text evidence="7">Belongs to the ThrE exporter (TC 2.A.79) family.</text>
</comment>
<organism evidence="10 11">
    <name type="scientific">Danxiaibacter flavus</name>
    <dbReference type="NCBI Taxonomy" id="3049108"/>
    <lineage>
        <taxon>Bacteria</taxon>
        <taxon>Pseudomonadati</taxon>
        <taxon>Bacteroidota</taxon>
        <taxon>Chitinophagia</taxon>
        <taxon>Chitinophagales</taxon>
        <taxon>Chitinophagaceae</taxon>
        <taxon>Danxiaibacter</taxon>
    </lineage>
</organism>
<evidence type="ECO:0000256" key="8">
    <source>
        <dbReference type="SAM" id="Phobius"/>
    </source>
</evidence>
<dbReference type="Pfam" id="PF12821">
    <property type="entry name" value="ThrE_2"/>
    <property type="match status" value="1"/>
</dbReference>
<comment type="caution">
    <text evidence="10">The sequence shown here is derived from an EMBL/GenBank/DDBJ whole genome shotgun (WGS) entry which is preliminary data.</text>
</comment>
<protein>
    <submittedName>
        <fullName evidence="10">Threonine/serine exporter family protein</fullName>
    </submittedName>
</protein>
<evidence type="ECO:0000313" key="11">
    <source>
        <dbReference type="Proteomes" id="UP001560573"/>
    </source>
</evidence>
<dbReference type="EMBL" id="JAULBC010000005">
    <property type="protein sequence ID" value="MEX6689097.1"/>
    <property type="molecule type" value="Genomic_DNA"/>
</dbReference>
<keyword evidence="11" id="KW-1185">Reference proteome</keyword>
<feature type="transmembrane region" description="Helical" evidence="8">
    <location>
        <begin position="60"/>
        <end position="83"/>
    </location>
</feature>
<accession>A0ABV3ZGS1</accession>
<proteinExistence type="inferred from homology"/>
<evidence type="ECO:0000256" key="4">
    <source>
        <dbReference type="ARBA" id="ARBA00022692"/>
    </source>
</evidence>
<dbReference type="RefSeq" id="WP_369330505.1">
    <property type="nucleotide sequence ID" value="NZ_JAULBC010000005.1"/>
</dbReference>
<keyword evidence="2" id="KW-1003">Cell membrane</keyword>
<evidence type="ECO:0000256" key="7">
    <source>
        <dbReference type="ARBA" id="ARBA00034125"/>
    </source>
</evidence>
<feature type="domain" description="Threonine/Serine exporter ThrE" evidence="9">
    <location>
        <begin position="15"/>
        <end position="152"/>
    </location>
</feature>
<name>A0ABV3ZGS1_9BACT</name>
<dbReference type="Proteomes" id="UP001560573">
    <property type="component" value="Unassembled WGS sequence"/>
</dbReference>
<comment type="subcellular location">
    <subcellularLocation>
        <location evidence="1">Cell membrane</location>
        <topology evidence="1">Multi-pass membrane protein</topology>
    </subcellularLocation>
</comment>
<reference evidence="10 11" key="1">
    <citation type="submission" date="2023-07" db="EMBL/GenBank/DDBJ databases">
        <authorList>
            <person name="Lian W.-H."/>
        </authorList>
    </citation>
    <scope>NUCLEOTIDE SEQUENCE [LARGE SCALE GENOMIC DNA]</scope>
    <source>
        <strain evidence="10 11">SYSU DXS3180</strain>
    </source>
</reference>
<gene>
    <name evidence="10" type="ORF">QTN47_16430</name>
</gene>
<evidence type="ECO:0000256" key="5">
    <source>
        <dbReference type="ARBA" id="ARBA00022989"/>
    </source>
</evidence>
<evidence type="ECO:0000256" key="3">
    <source>
        <dbReference type="ARBA" id="ARBA00022519"/>
    </source>
</evidence>
<sequence>MISFDSVILRVLQDGLLAFFVGVGFALLFNAPKKAVIMAGLLGAGGHMLRFVLREEFEIGIIAATLAGSLFIGFCSIGAAHVVHTPPVVFSMPACITMIPGLYAYRTMIGVVKIADTDTSVRTPGLLTETFHNFVLTGSLLFALAIGISVGSLLFRKKSVKHLRLRGQRKT</sequence>
<keyword evidence="6 8" id="KW-0472">Membrane</keyword>
<dbReference type="InterPro" id="IPR024528">
    <property type="entry name" value="ThrE_2"/>
</dbReference>
<dbReference type="InterPro" id="IPR050539">
    <property type="entry name" value="ThrE_Dicarb/AminoAcid_Exp"/>
</dbReference>
<evidence type="ECO:0000256" key="2">
    <source>
        <dbReference type="ARBA" id="ARBA00022475"/>
    </source>
</evidence>
<keyword evidence="5 8" id="KW-1133">Transmembrane helix</keyword>
<feature type="transmembrane region" description="Helical" evidence="8">
    <location>
        <begin position="134"/>
        <end position="155"/>
    </location>
</feature>
<keyword evidence="3" id="KW-0997">Cell inner membrane</keyword>
<evidence type="ECO:0000259" key="9">
    <source>
        <dbReference type="Pfam" id="PF12821"/>
    </source>
</evidence>
<keyword evidence="4 8" id="KW-0812">Transmembrane</keyword>
<dbReference type="PANTHER" id="PTHR34390">
    <property type="entry name" value="UPF0442 PROTEIN YJJB-RELATED"/>
    <property type="match status" value="1"/>
</dbReference>
<evidence type="ECO:0000256" key="6">
    <source>
        <dbReference type="ARBA" id="ARBA00023136"/>
    </source>
</evidence>
<evidence type="ECO:0000256" key="1">
    <source>
        <dbReference type="ARBA" id="ARBA00004651"/>
    </source>
</evidence>
<feature type="transmembrane region" description="Helical" evidence="8">
    <location>
        <begin position="7"/>
        <end position="29"/>
    </location>
</feature>
<evidence type="ECO:0000313" key="10">
    <source>
        <dbReference type="EMBL" id="MEX6689097.1"/>
    </source>
</evidence>